<reference evidence="2 3" key="1">
    <citation type="submission" date="2024-03" db="EMBL/GenBank/DDBJ databases">
        <title>Human intestinal bacterial collection.</title>
        <authorList>
            <person name="Pauvert C."/>
            <person name="Hitch T.C.A."/>
            <person name="Clavel T."/>
        </authorList>
    </citation>
    <scope>NUCLEOTIDE SEQUENCE [LARGE SCALE GENOMIC DNA]</scope>
    <source>
        <strain evidence="2 3">CLA-SR-H021</strain>
    </source>
</reference>
<protein>
    <submittedName>
        <fullName evidence="2">Uncharacterized protein</fullName>
    </submittedName>
</protein>
<evidence type="ECO:0000313" key="3">
    <source>
        <dbReference type="Proteomes" id="UP001454086"/>
    </source>
</evidence>
<comment type="caution">
    <text evidence="2">The sequence shown here is derived from an EMBL/GenBank/DDBJ whole genome shotgun (WGS) entry which is preliminary data.</text>
</comment>
<feature type="chain" id="PRO_5047261406" evidence="1">
    <location>
        <begin position="21"/>
        <end position="282"/>
    </location>
</feature>
<keyword evidence="1" id="KW-0732">Signal</keyword>
<dbReference type="PROSITE" id="PS51257">
    <property type="entry name" value="PROKAR_LIPOPROTEIN"/>
    <property type="match status" value="1"/>
</dbReference>
<keyword evidence="3" id="KW-1185">Reference proteome</keyword>
<dbReference type="RefSeq" id="WP_008715946.1">
    <property type="nucleotide sequence ID" value="NZ_JBBMFM010000060.1"/>
</dbReference>
<name>A0ABV1D9F7_9FIRM</name>
<organism evidence="2 3">
    <name type="scientific">Enterocloster hominis</name>
    <name type="common">ex Hitch et al. 2024</name>
    <dbReference type="NCBI Taxonomy" id="1917870"/>
    <lineage>
        <taxon>Bacteria</taxon>
        <taxon>Bacillati</taxon>
        <taxon>Bacillota</taxon>
        <taxon>Clostridia</taxon>
        <taxon>Lachnospirales</taxon>
        <taxon>Lachnospiraceae</taxon>
        <taxon>Enterocloster</taxon>
    </lineage>
</organism>
<dbReference type="Proteomes" id="UP001454086">
    <property type="component" value="Unassembled WGS sequence"/>
</dbReference>
<evidence type="ECO:0000313" key="2">
    <source>
        <dbReference type="EMBL" id="MEQ2426393.1"/>
    </source>
</evidence>
<proteinExistence type="predicted"/>
<accession>A0ABV1D9F7</accession>
<sequence>MRLKKAALTAFVMISCLSFLQPPETKIYEEDLALRYGSQLTAVFGEDSRISPGETITGYFWNKDTDKPDWNKPYRYTSWELDYTDAYGCPAAFVFSNYAENITGAVRSHLKDRVESYYDENFLQPYIVPYVDEDSVSMYCSFYSLFSDRKRPETSIMFEERLQYETDILEHARLDEMRYETVFNEYPVTLSMYGYVRYGDLSAAERQEKVDFLEAQLNKMTAAMVRYTGGCLNGSVGITFLDGDGPDAVIGYQILKGEIYTGEDFEVDLHQAFFGPIDLDGS</sequence>
<gene>
    <name evidence="2" type="ORF">WMQ36_15575</name>
</gene>
<dbReference type="EMBL" id="JBBMFM010000060">
    <property type="protein sequence ID" value="MEQ2426393.1"/>
    <property type="molecule type" value="Genomic_DNA"/>
</dbReference>
<evidence type="ECO:0000256" key="1">
    <source>
        <dbReference type="SAM" id="SignalP"/>
    </source>
</evidence>
<feature type="signal peptide" evidence="1">
    <location>
        <begin position="1"/>
        <end position="20"/>
    </location>
</feature>